<dbReference type="AlphaFoldDB" id="A0AAV3NX65"/>
<sequence>MSSMYPSVYRLQIHLHDMHTVRYRPEEMITDILEDERNSKTLLTEFFMKNKEPHLTGCYLYHEFPEHFVWNAKQKKWTERIRNNRVIGRIYTVSPYQGDKFYELIILYHVRGPRSFEELRTVNGAICATFKEPLKG</sequence>
<evidence type="ECO:0000313" key="2">
    <source>
        <dbReference type="Proteomes" id="UP001454036"/>
    </source>
</evidence>
<dbReference type="EMBL" id="BAABME010000469">
    <property type="protein sequence ID" value="GAA0143031.1"/>
    <property type="molecule type" value="Genomic_DNA"/>
</dbReference>
<accession>A0AAV3NX65</accession>
<name>A0AAV3NX65_LITER</name>
<proteinExistence type="predicted"/>
<organism evidence="1 2">
    <name type="scientific">Lithospermum erythrorhizon</name>
    <name type="common">Purple gromwell</name>
    <name type="synonym">Lithospermum officinale var. erythrorhizon</name>
    <dbReference type="NCBI Taxonomy" id="34254"/>
    <lineage>
        <taxon>Eukaryota</taxon>
        <taxon>Viridiplantae</taxon>
        <taxon>Streptophyta</taxon>
        <taxon>Embryophyta</taxon>
        <taxon>Tracheophyta</taxon>
        <taxon>Spermatophyta</taxon>
        <taxon>Magnoliopsida</taxon>
        <taxon>eudicotyledons</taxon>
        <taxon>Gunneridae</taxon>
        <taxon>Pentapetalae</taxon>
        <taxon>asterids</taxon>
        <taxon>lamiids</taxon>
        <taxon>Boraginales</taxon>
        <taxon>Boraginaceae</taxon>
        <taxon>Boraginoideae</taxon>
        <taxon>Lithospermeae</taxon>
        <taxon>Lithospermum</taxon>
    </lineage>
</organism>
<keyword evidence="2" id="KW-1185">Reference proteome</keyword>
<dbReference type="Proteomes" id="UP001454036">
    <property type="component" value="Unassembled WGS sequence"/>
</dbReference>
<protein>
    <submittedName>
        <fullName evidence="1">Uncharacterized protein</fullName>
    </submittedName>
</protein>
<reference evidence="1 2" key="1">
    <citation type="submission" date="2024-01" db="EMBL/GenBank/DDBJ databases">
        <title>The complete chloroplast genome sequence of Lithospermum erythrorhizon: insights into the phylogenetic relationship among Boraginaceae species and the maternal lineages of purple gromwells.</title>
        <authorList>
            <person name="Okada T."/>
            <person name="Watanabe K."/>
        </authorList>
    </citation>
    <scope>NUCLEOTIDE SEQUENCE [LARGE SCALE GENOMIC DNA]</scope>
</reference>
<gene>
    <name evidence="1" type="ORF">LIER_03805</name>
</gene>
<evidence type="ECO:0000313" key="1">
    <source>
        <dbReference type="EMBL" id="GAA0143031.1"/>
    </source>
</evidence>
<comment type="caution">
    <text evidence="1">The sequence shown here is derived from an EMBL/GenBank/DDBJ whole genome shotgun (WGS) entry which is preliminary data.</text>
</comment>